<keyword evidence="5" id="KW-1185">Reference proteome</keyword>
<sequence>MSEYDRGKDKRRRKPNPYFKDKDEHGPVGSGRMPIILTKSDRERDWDSNRERDARSPAKPITLEKPPQPTIILRNREGDNRAISPSQRHGTTVRKDSDTPQPVYQLASKPSNVENVNPLAPPPEMTTCVKLIDESFQFCTPEALIGSGSTVTLSDFLLDHQTDFLVVGVIGLQGVGKSTILSYLARNTPDQPNKSLIFKPQTLEQEEGSWHCTGGVDAWVSGGGSSGGARVIFLDCQPALSASLMDRMALQEKKLAAADFSSAENAMEAQSLQLASFFLSVCHLVLLVQDWAFDPNVLRFILSSEMLKPSTPTTTLDDEIDVLSATFSQSHLQIHSGLGIGTGSVLSYLSPGTCGEPINLYLMPEKCDAEEESYPTFADLLQHLKNQIYSLPRSPLTTTPLSEKNWFLYASKTWDTVKKSTFFLEYSRLLP</sequence>
<dbReference type="SUPFAM" id="SSF52540">
    <property type="entry name" value="P-loop containing nucleoside triphosphate hydrolases"/>
    <property type="match status" value="2"/>
</dbReference>
<dbReference type="PANTHER" id="PTHR14270:SF0">
    <property type="entry name" value="NONSENSE-MEDIATED MRNA DECAY FACTOR SMG9"/>
    <property type="match status" value="1"/>
</dbReference>
<dbReference type="GO" id="GO:0000184">
    <property type="term" value="P:nuclear-transcribed mRNA catabolic process, nonsense-mediated decay"/>
    <property type="evidence" value="ECO:0007669"/>
    <property type="project" value="UniProtKB-KW"/>
</dbReference>
<comment type="similarity">
    <text evidence="1">Belongs to the SMG9 family.</text>
</comment>
<feature type="region of interest" description="Disordered" evidence="3">
    <location>
        <begin position="1"/>
        <end position="101"/>
    </location>
</feature>
<evidence type="ECO:0008006" key="6">
    <source>
        <dbReference type="Google" id="ProtNLM"/>
    </source>
</evidence>
<name>A0A8K0P377_LADFU</name>
<dbReference type="PANTHER" id="PTHR14270">
    <property type="entry name" value="NONSENSE-MEDIATED MRNA DECAY FACTOR SMG9"/>
    <property type="match status" value="1"/>
</dbReference>
<evidence type="ECO:0000313" key="4">
    <source>
        <dbReference type="EMBL" id="KAG8229369.1"/>
    </source>
</evidence>
<dbReference type="Proteomes" id="UP000792457">
    <property type="component" value="Unassembled WGS sequence"/>
</dbReference>
<organism evidence="4 5">
    <name type="scientific">Ladona fulva</name>
    <name type="common">Scarce chaser dragonfly</name>
    <name type="synonym">Libellula fulva</name>
    <dbReference type="NCBI Taxonomy" id="123851"/>
    <lineage>
        <taxon>Eukaryota</taxon>
        <taxon>Metazoa</taxon>
        <taxon>Ecdysozoa</taxon>
        <taxon>Arthropoda</taxon>
        <taxon>Hexapoda</taxon>
        <taxon>Insecta</taxon>
        <taxon>Pterygota</taxon>
        <taxon>Palaeoptera</taxon>
        <taxon>Odonata</taxon>
        <taxon>Epiprocta</taxon>
        <taxon>Anisoptera</taxon>
        <taxon>Libelluloidea</taxon>
        <taxon>Libellulidae</taxon>
        <taxon>Ladona</taxon>
    </lineage>
</organism>
<gene>
    <name evidence="4" type="ORF">J437_LFUL009684</name>
</gene>
<accession>A0A8K0P377</accession>
<dbReference type="Gene3D" id="3.40.50.300">
    <property type="entry name" value="P-loop containing nucleotide triphosphate hydrolases"/>
    <property type="match status" value="1"/>
</dbReference>
<dbReference type="InterPro" id="IPR027417">
    <property type="entry name" value="P-loop_NTPase"/>
</dbReference>
<proteinExistence type="inferred from homology"/>
<evidence type="ECO:0000256" key="1">
    <source>
        <dbReference type="ARBA" id="ARBA00007712"/>
    </source>
</evidence>
<dbReference type="AlphaFoldDB" id="A0A8K0P377"/>
<reference evidence="4" key="2">
    <citation type="submission" date="2017-10" db="EMBL/GenBank/DDBJ databases">
        <title>Ladona fulva Genome sequencing and assembly.</title>
        <authorList>
            <person name="Murali S."/>
            <person name="Richards S."/>
            <person name="Bandaranaike D."/>
            <person name="Bellair M."/>
            <person name="Blankenburg K."/>
            <person name="Chao H."/>
            <person name="Dinh H."/>
            <person name="Doddapaneni H."/>
            <person name="Dugan-Rocha S."/>
            <person name="Elkadiri S."/>
            <person name="Gnanaolivu R."/>
            <person name="Hernandez B."/>
            <person name="Skinner E."/>
            <person name="Javaid M."/>
            <person name="Lee S."/>
            <person name="Li M."/>
            <person name="Ming W."/>
            <person name="Munidasa M."/>
            <person name="Muniz J."/>
            <person name="Nguyen L."/>
            <person name="Hughes D."/>
            <person name="Osuji N."/>
            <person name="Pu L.-L."/>
            <person name="Puazo M."/>
            <person name="Qu C."/>
            <person name="Quiroz J."/>
            <person name="Raj R."/>
            <person name="Weissenberger G."/>
            <person name="Xin Y."/>
            <person name="Zou X."/>
            <person name="Han Y."/>
            <person name="Worley K."/>
            <person name="Muzny D."/>
            <person name="Gibbs R."/>
        </authorList>
    </citation>
    <scope>NUCLEOTIDE SEQUENCE</scope>
    <source>
        <strain evidence="4">Sampled in the wild</strain>
    </source>
</reference>
<protein>
    <recommendedName>
        <fullName evidence="6">Protein SMG9</fullName>
    </recommendedName>
</protein>
<keyword evidence="2" id="KW-0866">Nonsense-mediated mRNA decay</keyword>
<dbReference type="OrthoDB" id="79514at2759"/>
<comment type="caution">
    <text evidence="4">The sequence shown here is derived from an EMBL/GenBank/DDBJ whole genome shotgun (WGS) entry which is preliminary data.</text>
</comment>
<dbReference type="InterPro" id="IPR039177">
    <property type="entry name" value="SMG9"/>
</dbReference>
<reference evidence="4" key="1">
    <citation type="submission" date="2013-04" db="EMBL/GenBank/DDBJ databases">
        <authorList>
            <person name="Qu J."/>
            <person name="Murali S.C."/>
            <person name="Bandaranaike D."/>
            <person name="Bellair M."/>
            <person name="Blankenburg K."/>
            <person name="Chao H."/>
            <person name="Dinh H."/>
            <person name="Doddapaneni H."/>
            <person name="Downs B."/>
            <person name="Dugan-Rocha S."/>
            <person name="Elkadiri S."/>
            <person name="Gnanaolivu R.D."/>
            <person name="Hernandez B."/>
            <person name="Javaid M."/>
            <person name="Jayaseelan J.C."/>
            <person name="Lee S."/>
            <person name="Li M."/>
            <person name="Ming W."/>
            <person name="Munidasa M."/>
            <person name="Muniz J."/>
            <person name="Nguyen L."/>
            <person name="Ongeri F."/>
            <person name="Osuji N."/>
            <person name="Pu L.-L."/>
            <person name="Puazo M."/>
            <person name="Qu C."/>
            <person name="Quiroz J."/>
            <person name="Raj R."/>
            <person name="Weissenberger G."/>
            <person name="Xin Y."/>
            <person name="Zou X."/>
            <person name="Han Y."/>
            <person name="Richards S."/>
            <person name="Worley K."/>
            <person name="Muzny D."/>
            <person name="Gibbs R."/>
        </authorList>
    </citation>
    <scope>NUCLEOTIDE SEQUENCE</scope>
    <source>
        <strain evidence="4">Sampled in the wild</strain>
    </source>
</reference>
<evidence type="ECO:0000256" key="3">
    <source>
        <dbReference type="SAM" id="MobiDB-lite"/>
    </source>
</evidence>
<feature type="compositionally biased region" description="Basic and acidic residues" evidence="3">
    <location>
        <begin position="39"/>
        <end position="56"/>
    </location>
</feature>
<dbReference type="EMBL" id="KZ308427">
    <property type="protein sequence ID" value="KAG8229369.1"/>
    <property type="molecule type" value="Genomic_DNA"/>
</dbReference>
<evidence type="ECO:0000313" key="5">
    <source>
        <dbReference type="Proteomes" id="UP000792457"/>
    </source>
</evidence>
<evidence type="ECO:0000256" key="2">
    <source>
        <dbReference type="ARBA" id="ARBA00023161"/>
    </source>
</evidence>